<accession>A0A1Y0B2B8</accession>
<organism evidence="2">
    <name type="scientific">Utricularia reniformis</name>
    <dbReference type="NCBI Taxonomy" id="192314"/>
    <lineage>
        <taxon>Eukaryota</taxon>
        <taxon>Viridiplantae</taxon>
        <taxon>Streptophyta</taxon>
        <taxon>Embryophyta</taxon>
        <taxon>Tracheophyta</taxon>
        <taxon>Spermatophyta</taxon>
        <taxon>Magnoliopsida</taxon>
        <taxon>eudicotyledons</taxon>
        <taxon>Gunneridae</taxon>
        <taxon>Pentapetalae</taxon>
        <taxon>asterids</taxon>
        <taxon>lamiids</taxon>
        <taxon>Lamiales</taxon>
        <taxon>Lentibulariaceae</taxon>
        <taxon>Utricularia</taxon>
    </lineage>
</organism>
<gene>
    <name evidence="2" type="ORF">AEK19_MT1336</name>
</gene>
<protein>
    <submittedName>
        <fullName evidence="2">Uncharacterized protein</fullName>
    </submittedName>
</protein>
<evidence type="ECO:0000313" key="2">
    <source>
        <dbReference type="EMBL" id="ART31534.1"/>
    </source>
</evidence>
<reference evidence="2" key="1">
    <citation type="submission" date="2017-03" db="EMBL/GenBank/DDBJ databases">
        <title>The mitochondrial genome of the carnivorous plant Utricularia reniformis (Lentibulariaceae): structure, comparative analysis and evolutionary landmarks.</title>
        <authorList>
            <person name="Silva S.R."/>
            <person name="Alvarenga D.O."/>
            <person name="Michael T.P."/>
            <person name="Miranda V.F.O."/>
            <person name="Varani A.M."/>
        </authorList>
    </citation>
    <scope>NUCLEOTIDE SEQUENCE</scope>
</reference>
<feature type="compositionally biased region" description="Polar residues" evidence="1">
    <location>
        <begin position="47"/>
        <end position="65"/>
    </location>
</feature>
<dbReference type="AlphaFoldDB" id="A0A1Y0B2B8"/>
<name>A0A1Y0B2B8_9LAMI</name>
<sequence>MGGAFSINLNSESPGLYINITILLNLTRMKKGLSYYYYSPSQVPPSTGENESTRSCSQSNSGKGF</sequence>
<proteinExistence type="predicted"/>
<dbReference type="EMBL" id="KY774314">
    <property type="protein sequence ID" value="ART31534.1"/>
    <property type="molecule type" value="Genomic_DNA"/>
</dbReference>
<evidence type="ECO:0000256" key="1">
    <source>
        <dbReference type="SAM" id="MobiDB-lite"/>
    </source>
</evidence>
<feature type="region of interest" description="Disordered" evidence="1">
    <location>
        <begin position="42"/>
        <end position="65"/>
    </location>
</feature>
<geneLocation type="mitochondrion" evidence="2"/>
<keyword evidence="2" id="KW-0496">Mitochondrion</keyword>